<proteinExistence type="predicted"/>
<dbReference type="EMBL" id="JAEIOS010000012">
    <property type="protein sequence ID" value="MBI8989463.1"/>
    <property type="molecule type" value="Genomic_DNA"/>
</dbReference>
<feature type="transmembrane region" description="Helical" evidence="1">
    <location>
        <begin position="357"/>
        <end position="381"/>
    </location>
</feature>
<comment type="caution">
    <text evidence="2">The sequence shown here is derived from an EMBL/GenBank/DDBJ whole genome shotgun (WGS) entry which is preliminary data.</text>
</comment>
<feature type="transmembrane region" description="Helical" evidence="1">
    <location>
        <begin position="651"/>
        <end position="669"/>
    </location>
</feature>
<reference evidence="2" key="1">
    <citation type="submission" date="2020-12" db="EMBL/GenBank/DDBJ databases">
        <title>Genome public.</title>
        <authorList>
            <person name="Sun Q."/>
        </authorList>
    </citation>
    <scope>NUCLEOTIDE SEQUENCE</scope>
    <source>
        <strain evidence="2">CCM 8863</strain>
    </source>
</reference>
<keyword evidence="1" id="KW-0812">Transmembrane</keyword>
<dbReference type="Proteomes" id="UP000645966">
    <property type="component" value="Unassembled WGS sequence"/>
</dbReference>
<name>A0A934I8Y7_9CORY</name>
<dbReference type="AlphaFoldDB" id="A0A934I8Y7"/>
<feature type="transmembrane region" description="Helical" evidence="1">
    <location>
        <begin position="12"/>
        <end position="34"/>
    </location>
</feature>
<sequence length="754" mass="78558">MAVNVDRNPARIVLPGVISALIAVVVMIFMLLVVEGGSIATAMRLGYSGPTLQATATGAGDLDPEEQVELQRKIADLADSRGMSVLASSSGGTGAFAVHDPDGRFHVAGLDELDAELGKDRTLISTALPDPSGESARTPVLSASQERRFLHETVFSTPLDHPIAGTFPAGALVGKTPVVALQGFEVPGPRDTWLFAGDGAPESAGAVGDVLRSAGLDDVETTVALPRSGSDFAGSTFGKFSVATMLLLLAVGGALSVTQLRRVDGRAGLIRFASVLAAGAGAGVLAVWLVYLVRLSATTLVGFGTVFTVGLLSLLLCAVIWAVIMGAVLIIPAKISLGDLGKGRAVVDRRRGLPGDLASVPGWAVLCVVGGLVLGMALTFATARSGGEMRELGVAANEPDGPVSVLRTSDVDPEFQARMEEISKAFEVRPDLLVLAGEMEENPGLTAQIPVADDRVLLIVGLPESIPATGQLRQGVAVVWGDAETVTDSAVTDGLTVIREGNDPAAVSMLDGTGAPNRPDNRPIVALTPRDFSVLAPDLLPGTRELAESVTCLCDPDELIGTAFALTGLVGDQESGDRVYPIARDGVYTDVQRSSATAALLTALLFAVALSVFYLLTLTAGARMWERRRADYAADRDAGVSGFVLHLRRQLFTAVLITVPVAVGFLVAYRQIAGGDPAPTLYGAQLAGAWIAVLVAHLLVGSPGFVRVRELLRTEDGDPDADRADRDRGTWSDGLRERFRAVLRGGSEPAGHSV</sequence>
<evidence type="ECO:0000256" key="1">
    <source>
        <dbReference type="SAM" id="Phobius"/>
    </source>
</evidence>
<feature type="transmembrane region" description="Helical" evidence="1">
    <location>
        <begin position="598"/>
        <end position="619"/>
    </location>
</feature>
<keyword evidence="1" id="KW-1133">Transmembrane helix</keyword>
<keyword evidence="3" id="KW-1185">Reference proteome</keyword>
<evidence type="ECO:0000313" key="2">
    <source>
        <dbReference type="EMBL" id="MBI8989463.1"/>
    </source>
</evidence>
<feature type="transmembrane region" description="Helical" evidence="1">
    <location>
        <begin position="311"/>
        <end position="337"/>
    </location>
</feature>
<protein>
    <submittedName>
        <fullName evidence="2">Uncharacterized protein</fullName>
    </submittedName>
</protein>
<feature type="transmembrane region" description="Helical" evidence="1">
    <location>
        <begin position="237"/>
        <end position="257"/>
    </location>
</feature>
<dbReference type="RefSeq" id="WP_198738509.1">
    <property type="nucleotide sequence ID" value="NZ_JAEIOS010000012.1"/>
</dbReference>
<keyword evidence="1" id="KW-0472">Membrane</keyword>
<gene>
    <name evidence="2" type="ORF">JDV75_06770</name>
</gene>
<accession>A0A934I8Y7</accession>
<organism evidence="2 3">
    <name type="scientific">Corynebacterium meridianum</name>
    <dbReference type="NCBI Taxonomy" id="2765363"/>
    <lineage>
        <taxon>Bacteria</taxon>
        <taxon>Bacillati</taxon>
        <taxon>Actinomycetota</taxon>
        <taxon>Actinomycetes</taxon>
        <taxon>Mycobacteriales</taxon>
        <taxon>Corynebacteriaceae</taxon>
        <taxon>Corynebacterium</taxon>
    </lineage>
</organism>
<feature type="transmembrane region" description="Helical" evidence="1">
    <location>
        <begin position="269"/>
        <end position="291"/>
    </location>
</feature>
<feature type="transmembrane region" description="Helical" evidence="1">
    <location>
        <begin position="681"/>
        <end position="700"/>
    </location>
</feature>
<evidence type="ECO:0000313" key="3">
    <source>
        <dbReference type="Proteomes" id="UP000645966"/>
    </source>
</evidence>